<keyword evidence="1" id="KW-0812">Transmembrane</keyword>
<keyword evidence="1" id="KW-0472">Membrane</keyword>
<proteinExistence type="predicted"/>
<evidence type="ECO:0000313" key="2">
    <source>
        <dbReference type="EMBL" id="GAA5054519.1"/>
    </source>
</evidence>
<protein>
    <submittedName>
        <fullName evidence="2">Uncharacterized protein</fullName>
    </submittedName>
</protein>
<feature type="transmembrane region" description="Helical" evidence="1">
    <location>
        <begin position="83"/>
        <end position="105"/>
    </location>
</feature>
<sequence length="125" mass="13256">MGFVCYVGLGLYGSFRGALPGPVRVGWDWVQGILACAGAVWGWVVQRRGHRRGMADPPVPARARAGKRDQVGRSAGLAVAGRFLVLVAAPVLPAVLAFGVGWLGAAFTVREYPSEVGARRWLAGR</sequence>
<keyword evidence="1" id="KW-1133">Transmembrane helix</keyword>
<organism evidence="2 3">
    <name type="scientific">Streptomyces similanensis</name>
    <dbReference type="NCBI Taxonomy" id="1274988"/>
    <lineage>
        <taxon>Bacteria</taxon>
        <taxon>Bacillati</taxon>
        <taxon>Actinomycetota</taxon>
        <taxon>Actinomycetes</taxon>
        <taxon>Kitasatosporales</taxon>
        <taxon>Streptomycetaceae</taxon>
        <taxon>Streptomyces</taxon>
    </lineage>
</organism>
<dbReference type="EMBL" id="BAABKC010000038">
    <property type="protein sequence ID" value="GAA5054519.1"/>
    <property type="molecule type" value="Genomic_DNA"/>
</dbReference>
<reference evidence="3" key="1">
    <citation type="journal article" date="2019" name="Int. J. Syst. Evol. Microbiol.">
        <title>The Global Catalogue of Microorganisms (GCM) 10K type strain sequencing project: providing services to taxonomists for standard genome sequencing and annotation.</title>
        <authorList>
            <consortium name="The Broad Institute Genomics Platform"/>
            <consortium name="The Broad Institute Genome Sequencing Center for Infectious Disease"/>
            <person name="Wu L."/>
            <person name="Ma J."/>
        </authorList>
    </citation>
    <scope>NUCLEOTIDE SEQUENCE [LARGE SCALE GENOMIC DNA]</scope>
    <source>
        <strain evidence="3">JCM 18410</strain>
    </source>
</reference>
<keyword evidence="3" id="KW-1185">Reference proteome</keyword>
<evidence type="ECO:0000256" key="1">
    <source>
        <dbReference type="SAM" id="Phobius"/>
    </source>
</evidence>
<feature type="transmembrane region" description="Helical" evidence="1">
    <location>
        <begin position="29"/>
        <end position="45"/>
    </location>
</feature>
<gene>
    <name evidence="2" type="ORF">GCM10023336_25790</name>
</gene>
<comment type="caution">
    <text evidence="2">The sequence shown here is derived from an EMBL/GenBank/DDBJ whole genome shotgun (WGS) entry which is preliminary data.</text>
</comment>
<name>A0ABP9KD49_9ACTN</name>
<accession>A0ABP9KD49</accession>
<dbReference type="Proteomes" id="UP001500124">
    <property type="component" value="Unassembled WGS sequence"/>
</dbReference>
<evidence type="ECO:0000313" key="3">
    <source>
        <dbReference type="Proteomes" id="UP001500124"/>
    </source>
</evidence>